<dbReference type="OrthoDB" id="9801785at2"/>
<dbReference type="AlphaFoldDB" id="A0A3D9HSH7"/>
<dbReference type="PANTHER" id="PTHR43000">
    <property type="entry name" value="DTDP-D-GLUCOSE 4,6-DEHYDRATASE-RELATED"/>
    <property type="match status" value="1"/>
</dbReference>
<proteinExistence type="inferred from homology"/>
<evidence type="ECO:0000313" key="4">
    <source>
        <dbReference type="EMBL" id="RED52447.1"/>
    </source>
</evidence>
<evidence type="ECO:0000259" key="3">
    <source>
        <dbReference type="Pfam" id="PF01370"/>
    </source>
</evidence>
<evidence type="ECO:0000256" key="2">
    <source>
        <dbReference type="ARBA" id="ARBA00007637"/>
    </source>
</evidence>
<dbReference type="Gene3D" id="3.40.50.720">
    <property type="entry name" value="NAD(P)-binding Rossmann-like Domain"/>
    <property type="match status" value="1"/>
</dbReference>
<keyword evidence="5" id="KW-1185">Reference proteome</keyword>
<organism evidence="4 5">
    <name type="scientific">Aestuariispira insulae</name>
    <dbReference type="NCBI Taxonomy" id="1461337"/>
    <lineage>
        <taxon>Bacteria</taxon>
        <taxon>Pseudomonadati</taxon>
        <taxon>Pseudomonadota</taxon>
        <taxon>Alphaproteobacteria</taxon>
        <taxon>Rhodospirillales</taxon>
        <taxon>Kiloniellaceae</taxon>
        <taxon>Aestuariispira</taxon>
    </lineage>
</organism>
<dbReference type="EMBL" id="QRDW01000002">
    <property type="protein sequence ID" value="RED52447.1"/>
    <property type="molecule type" value="Genomic_DNA"/>
</dbReference>
<dbReference type="InterPro" id="IPR001509">
    <property type="entry name" value="Epimerase_deHydtase"/>
</dbReference>
<comment type="similarity">
    <text evidence="2">Belongs to the NAD(P)-dependent epimerase/dehydratase family.</text>
</comment>
<feature type="domain" description="NAD-dependent epimerase/dehydratase" evidence="3">
    <location>
        <begin position="18"/>
        <end position="278"/>
    </location>
</feature>
<gene>
    <name evidence="4" type="ORF">DFP90_102468</name>
</gene>
<reference evidence="4 5" key="1">
    <citation type="submission" date="2018-07" db="EMBL/GenBank/DDBJ databases">
        <title>Genomic Encyclopedia of Type Strains, Phase III (KMG-III): the genomes of soil and plant-associated and newly described type strains.</title>
        <authorList>
            <person name="Whitman W."/>
        </authorList>
    </citation>
    <scope>NUCLEOTIDE SEQUENCE [LARGE SCALE GENOMIC DNA]</scope>
    <source>
        <strain evidence="4 5">CECT 8488</strain>
    </source>
</reference>
<name>A0A3D9HSH7_9PROT</name>
<dbReference type="Proteomes" id="UP000256845">
    <property type="component" value="Unassembled WGS sequence"/>
</dbReference>
<evidence type="ECO:0000256" key="1">
    <source>
        <dbReference type="ARBA" id="ARBA00005125"/>
    </source>
</evidence>
<dbReference type="SUPFAM" id="SSF51735">
    <property type="entry name" value="NAD(P)-binding Rossmann-fold domains"/>
    <property type="match status" value="1"/>
</dbReference>
<accession>A0A3D9HSH7</accession>
<sequence>MPHIPYDSLKAKLKGQRILLVGGAGFIGHNLAMELADMGADVMIADNLMVNSMIENSFNPEQDPIQRQAYLDFLLSRFSILREKGVQLRNCDARILIDLGRVFEEYRPTKVVHLAAIASAVDAKQEPGLCFDLQLITLRNVLELVRPKVDEINQTMFMSSSTVYGDFEGDTVDETTFPRPEGIYANAKFMGERLVRTYRTQYGLGTTVIRPSALYGERCISQRVSQKFIENGLTGKPLLLEGGGDGRLDFTYIKDLVQGQVRALALHESPDDSSTFNITFGNARTIKELADIVKEIVPQTILEERPRAVDKPIRGTLSTERAQKILGFKPEWPLETGYRQYCQWYVDAWEKAKRKANDL</sequence>
<protein>
    <submittedName>
        <fullName evidence="4">Nucleoside-diphosphate-sugar epimerase</fullName>
    </submittedName>
</protein>
<dbReference type="Pfam" id="PF01370">
    <property type="entry name" value="Epimerase"/>
    <property type="match status" value="1"/>
</dbReference>
<dbReference type="InterPro" id="IPR036291">
    <property type="entry name" value="NAD(P)-bd_dom_sf"/>
</dbReference>
<comment type="pathway">
    <text evidence="1">Bacterial outer membrane biogenesis; LPS O-antigen biosynthesis.</text>
</comment>
<evidence type="ECO:0000313" key="5">
    <source>
        <dbReference type="Proteomes" id="UP000256845"/>
    </source>
</evidence>
<comment type="caution">
    <text evidence="4">The sequence shown here is derived from an EMBL/GenBank/DDBJ whole genome shotgun (WGS) entry which is preliminary data.</text>
</comment>
<dbReference type="RefSeq" id="WP_115935982.1">
    <property type="nucleotide sequence ID" value="NZ_QRDW01000002.1"/>
</dbReference>